<dbReference type="GO" id="GO:0016020">
    <property type="term" value="C:membrane"/>
    <property type="evidence" value="ECO:0007669"/>
    <property type="project" value="UniProtKB-SubCell"/>
</dbReference>
<comment type="similarity">
    <text evidence="2">Belongs to the complex I subunit 2 family.</text>
</comment>
<accession>A0A4V1FUK2</accession>
<evidence type="ECO:0000256" key="2">
    <source>
        <dbReference type="ARBA" id="ARBA00007012"/>
    </source>
</evidence>
<feature type="chain" id="PRO_5020395171" description="NADH-ubiquinone oxidoreductase chain 2" evidence="11">
    <location>
        <begin position="17"/>
        <end position="586"/>
    </location>
</feature>
<evidence type="ECO:0000256" key="4">
    <source>
        <dbReference type="ARBA" id="ARBA00021008"/>
    </source>
</evidence>
<feature type="transmembrane region" description="Helical" evidence="10">
    <location>
        <begin position="439"/>
        <end position="460"/>
    </location>
</feature>
<keyword evidence="11" id="KW-0732">Signal</keyword>
<protein>
    <recommendedName>
        <fullName evidence="4">NADH-ubiquinone oxidoreductase chain 2</fullName>
        <ecNumber evidence="3">7.1.1.2</ecNumber>
    </recommendedName>
    <alternativeName>
        <fullName evidence="8">NADH dehydrogenase subunit 2</fullName>
    </alternativeName>
</protein>
<comment type="catalytic activity">
    <reaction evidence="9">
        <text>a ubiquinone + NADH + 5 H(+)(in) = a ubiquinol + NAD(+) + 4 H(+)(out)</text>
        <dbReference type="Rhea" id="RHEA:29091"/>
        <dbReference type="Rhea" id="RHEA-COMP:9565"/>
        <dbReference type="Rhea" id="RHEA-COMP:9566"/>
        <dbReference type="ChEBI" id="CHEBI:15378"/>
        <dbReference type="ChEBI" id="CHEBI:16389"/>
        <dbReference type="ChEBI" id="CHEBI:17976"/>
        <dbReference type="ChEBI" id="CHEBI:57540"/>
        <dbReference type="ChEBI" id="CHEBI:57945"/>
        <dbReference type="EC" id="7.1.1.2"/>
    </reaction>
</comment>
<dbReference type="Pfam" id="PF00361">
    <property type="entry name" value="Proton_antipo_M"/>
    <property type="match status" value="1"/>
</dbReference>
<keyword evidence="6 10" id="KW-1133">Transmembrane helix</keyword>
<dbReference type="AlphaFoldDB" id="A0A4V1FUK2"/>
<feature type="transmembrane region" description="Helical" evidence="10">
    <location>
        <begin position="59"/>
        <end position="81"/>
    </location>
</feature>
<keyword evidence="7 10" id="KW-0472">Membrane</keyword>
<keyword evidence="5 10" id="KW-0812">Transmembrane</keyword>
<feature type="signal peptide" evidence="11">
    <location>
        <begin position="1"/>
        <end position="16"/>
    </location>
</feature>
<evidence type="ECO:0000256" key="10">
    <source>
        <dbReference type="SAM" id="Phobius"/>
    </source>
</evidence>
<evidence type="ECO:0000256" key="3">
    <source>
        <dbReference type="ARBA" id="ARBA00012944"/>
    </source>
</evidence>
<evidence type="ECO:0000256" key="6">
    <source>
        <dbReference type="ARBA" id="ARBA00022989"/>
    </source>
</evidence>
<dbReference type="InterPro" id="IPR010096">
    <property type="entry name" value="NADH-Q_OxRdtase_suN/2"/>
</dbReference>
<evidence type="ECO:0000256" key="5">
    <source>
        <dbReference type="ARBA" id="ARBA00022692"/>
    </source>
</evidence>
<dbReference type="EMBL" id="MH308710">
    <property type="protein sequence ID" value="QCS25148.1"/>
    <property type="molecule type" value="Genomic_DNA"/>
</dbReference>
<feature type="transmembrane region" description="Helical" evidence="10">
    <location>
        <begin position="544"/>
        <end position="567"/>
    </location>
</feature>
<dbReference type="HAMAP" id="MF_00445">
    <property type="entry name" value="NDH1_NuoN_1"/>
    <property type="match status" value="1"/>
</dbReference>
<feature type="transmembrane region" description="Helical" evidence="10">
    <location>
        <begin position="124"/>
        <end position="142"/>
    </location>
</feature>
<dbReference type="GO" id="GO:0008137">
    <property type="term" value="F:NADH dehydrogenase (ubiquinone) activity"/>
    <property type="evidence" value="ECO:0007669"/>
    <property type="project" value="UniProtKB-EC"/>
</dbReference>
<feature type="transmembrane region" description="Helical" evidence="10">
    <location>
        <begin position="239"/>
        <end position="256"/>
    </location>
</feature>
<evidence type="ECO:0000256" key="9">
    <source>
        <dbReference type="ARBA" id="ARBA00049551"/>
    </source>
</evidence>
<feature type="transmembrane region" description="Helical" evidence="10">
    <location>
        <begin position="180"/>
        <end position="201"/>
    </location>
</feature>
<evidence type="ECO:0000256" key="1">
    <source>
        <dbReference type="ARBA" id="ARBA00004141"/>
    </source>
</evidence>
<feature type="domain" description="NADH:quinone oxidoreductase/Mrp antiporter transmembrane" evidence="12">
    <location>
        <begin position="144"/>
        <end position="495"/>
    </location>
</feature>
<keyword evidence="13" id="KW-0496">Mitochondrion</keyword>
<feature type="transmembrane region" description="Helical" evidence="10">
    <location>
        <begin position="268"/>
        <end position="293"/>
    </location>
</feature>
<dbReference type="EC" id="7.1.1.2" evidence="3"/>
<evidence type="ECO:0000259" key="12">
    <source>
        <dbReference type="Pfam" id="PF00361"/>
    </source>
</evidence>
<dbReference type="GO" id="GO:0042773">
    <property type="term" value="P:ATP synthesis coupled electron transport"/>
    <property type="evidence" value="ECO:0007669"/>
    <property type="project" value="InterPro"/>
</dbReference>
<evidence type="ECO:0000256" key="7">
    <source>
        <dbReference type="ARBA" id="ARBA00023136"/>
    </source>
</evidence>
<feature type="transmembrane region" description="Helical" evidence="10">
    <location>
        <begin position="480"/>
        <end position="500"/>
    </location>
</feature>
<dbReference type="PANTHER" id="PTHR22773">
    <property type="entry name" value="NADH DEHYDROGENASE"/>
    <property type="match status" value="1"/>
</dbReference>
<feature type="transmembrane region" description="Helical" evidence="10">
    <location>
        <begin position="348"/>
        <end position="366"/>
    </location>
</feature>
<feature type="transmembrane region" description="Helical" evidence="10">
    <location>
        <begin position="313"/>
        <end position="336"/>
    </location>
</feature>
<proteinExistence type="inferred from homology"/>
<comment type="subcellular location">
    <subcellularLocation>
        <location evidence="1">Membrane</location>
        <topology evidence="1">Multi-pass membrane protein</topology>
    </subcellularLocation>
</comment>
<feature type="transmembrane region" description="Helical" evidence="10">
    <location>
        <begin position="378"/>
        <end position="404"/>
    </location>
</feature>
<evidence type="ECO:0000313" key="13">
    <source>
        <dbReference type="EMBL" id="QCS25148.1"/>
    </source>
</evidence>
<evidence type="ECO:0000256" key="11">
    <source>
        <dbReference type="SAM" id="SignalP"/>
    </source>
</evidence>
<sequence>MIFISILILISSISVAIRRDKSISYARSAIETLITASIININSSYYQVNNKALGLFHGLFHISAVTQVFHTFLFVVSALILQLNSFYPRKVWTENFSSMYKWLFCKLVYFNGFIENKKAKQFKILEYPIIIMFILLGGVFLICSSDFMSVFLSIELQSYGLYILCSIYRDSEKATSAGLTYFLLGGLSSCFILLSSGIFYANSANTGFDSLYIINNISAIADNVYEMFEISFNEVYKSYYVNFSLVILSIGFLFKVTASPFHSWSPDVYDAIPTIVTTFVAIFAKISIFIFLLELVNYTTSLSVSEYQTKQEYAFSNFSWTFTFLVSSLLSLLIGSLAGLTQFRIKRLYAYSTISHIGFILLALTVNSVESIQSFTFYLMQYSIANLNAFIILVTIGFSLYTYVETSKDLEGNKIDSVISKISDKNNSPLQYINQIKGLFYINPILSISLALTIFSFVGIPPLIGFFAKQMVISSAINSGYNFMVFIAILTSVISAYYYLVIIKQMFFFSSDYVVNPQLKDITIITNITNFISNYKVTDTTNNVISLSSTLSSTISILSLVIMLFIWNPEEWLSMTNILATTIFYN</sequence>
<geneLocation type="mitochondrion" evidence="13"/>
<evidence type="ECO:0000256" key="8">
    <source>
        <dbReference type="ARBA" id="ARBA00031028"/>
    </source>
</evidence>
<organism evidence="13">
    <name type="scientific">Arthonia cupressina</name>
    <dbReference type="NCBI Taxonomy" id="2563722"/>
    <lineage>
        <taxon>Eukaryota</taxon>
        <taxon>Fungi</taxon>
        <taxon>Dikarya</taxon>
        <taxon>Ascomycota</taxon>
        <taxon>Pezizomycotina</taxon>
        <taxon>Arthoniomycetes</taxon>
        <taxon>Arthoniales</taxon>
        <taxon>Arthoniaceae</taxon>
        <taxon>Arthonia</taxon>
    </lineage>
</organism>
<dbReference type="InterPro" id="IPR001750">
    <property type="entry name" value="ND/Mrp_TM"/>
</dbReference>
<reference evidence="13" key="1">
    <citation type="submission" date="2018-05" db="EMBL/GenBank/DDBJ databases">
        <title>The complete mitochondrial genome of the lichenized fungus Arthonia cupressina.</title>
        <authorList>
            <person name="Nadiadi A.Y."/>
            <person name="Bailey D.W."/>
            <person name="Pogoda C.S."/>
            <person name="Keepers K.G."/>
            <person name="Tripp E.A."/>
            <person name="Lendemer J.C."/>
            <person name="Kane N.C."/>
        </authorList>
    </citation>
    <scope>NUCLEOTIDE SEQUENCE</scope>
</reference>
<name>A0A4V1FUK2_9PEZI</name>
<gene>
    <name evidence="13" type="primary">nad2</name>
</gene>